<sequence>MTPELNLPRAINDNRGWLVAAVALMFILSTGVLGLQLASPERPEAEASPAAGAGPVPAAPATDPAANPGRPAPDPAPPAAPNAAAPAPAAPAAPVPAAPAAPNPAAPDPAAPAAPNSAGTASAVAVERTVARLRERGFTATETSGQEDRDCVANSYGGTREFLRANPCAGLRRSLLEVRTPDGGLAQVAVAWVHMPDAAGAAGLKAVLDRVGTGNMTPLGGAAPFAGRYYASTARDATVVNAEARPLQGRLDGAALRAIVTAAAS</sequence>
<feature type="compositionally biased region" description="Pro residues" evidence="1">
    <location>
        <begin position="70"/>
        <end position="80"/>
    </location>
</feature>
<gene>
    <name evidence="3" type="ORF">GCM10023321_16830</name>
</gene>
<keyword evidence="2" id="KW-1133">Transmembrane helix</keyword>
<protein>
    <submittedName>
        <fullName evidence="3">Uncharacterized protein</fullName>
    </submittedName>
</protein>
<organism evidence="3 4">
    <name type="scientific">Pseudonocardia eucalypti</name>
    <dbReference type="NCBI Taxonomy" id="648755"/>
    <lineage>
        <taxon>Bacteria</taxon>
        <taxon>Bacillati</taxon>
        <taxon>Actinomycetota</taxon>
        <taxon>Actinomycetes</taxon>
        <taxon>Pseudonocardiales</taxon>
        <taxon>Pseudonocardiaceae</taxon>
        <taxon>Pseudonocardia</taxon>
    </lineage>
</organism>
<evidence type="ECO:0000256" key="1">
    <source>
        <dbReference type="SAM" id="MobiDB-lite"/>
    </source>
</evidence>
<proteinExistence type="predicted"/>
<keyword evidence="2" id="KW-0812">Transmembrane</keyword>
<comment type="caution">
    <text evidence="3">The sequence shown here is derived from an EMBL/GenBank/DDBJ whole genome shotgun (WGS) entry which is preliminary data.</text>
</comment>
<evidence type="ECO:0000256" key="2">
    <source>
        <dbReference type="SAM" id="Phobius"/>
    </source>
</evidence>
<evidence type="ECO:0000313" key="4">
    <source>
        <dbReference type="Proteomes" id="UP001428817"/>
    </source>
</evidence>
<accession>A0ABP9PW60</accession>
<dbReference type="RefSeq" id="WP_185064343.1">
    <property type="nucleotide sequence ID" value="NZ_BAABJP010000007.1"/>
</dbReference>
<feature type="region of interest" description="Disordered" evidence="1">
    <location>
        <begin position="43"/>
        <end position="120"/>
    </location>
</feature>
<feature type="compositionally biased region" description="Pro residues" evidence="1">
    <location>
        <begin position="88"/>
        <end position="112"/>
    </location>
</feature>
<keyword evidence="2" id="KW-0472">Membrane</keyword>
<name>A0ABP9PW60_9PSEU</name>
<evidence type="ECO:0000313" key="3">
    <source>
        <dbReference type="EMBL" id="GAA5150830.1"/>
    </source>
</evidence>
<dbReference type="EMBL" id="BAABJP010000007">
    <property type="protein sequence ID" value="GAA5150830.1"/>
    <property type="molecule type" value="Genomic_DNA"/>
</dbReference>
<keyword evidence="4" id="KW-1185">Reference proteome</keyword>
<reference evidence="4" key="1">
    <citation type="journal article" date="2019" name="Int. J. Syst. Evol. Microbiol.">
        <title>The Global Catalogue of Microorganisms (GCM) 10K type strain sequencing project: providing services to taxonomists for standard genome sequencing and annotation.</title>
        <authorList>
            <consortium name="The Broad Institute Genomics Platform"/>
            <consortium name="The Broad Institute Genome Sequencing Center for Infectious Disease"/>
            <person name="Wu L."/>
            <person name="Ma J."/>
        </authorList>
    </citation>
    <scope>NUCLEOTIDE SEQUENCE [LARGE SCALE GENOMIC DNA]</scope>
    <source>
        <strain evidence="4">JCM 18303</strain>
    </source>
</reference>
<feature type="transmembrane region" description="Helical" evidence="2">
    <location>
        <begin position="16"/>
        <end position="35"/>
    </location>
</feature>
<feature type="compositionally biased region" description="Low complexity" evidence="1">
    <location>
        <begin position="46"/>
        <end position="69"/>
    </location>
</feature>
<dbReference type="Proteomes" id="UP001428817">
    <property type="component" value="Unassembled WGS sequence"/>
</dbReference>